<dbReference type="GO" id="GO:0005840">
    <property type="term" value="C:ribosome"/>
    <property type="evidence" value="ECO:0007669"/>
    <property type="project" value="UniProtKB-KW"/>
</dbReference>
<proteinExistence type="inferred from homology"/>
<reference evidence="5" key="1">
    <citation type="submission" date="2023-06" db="EMBL/GenBank/DDBJ databases">
        <title>Genome-scale phylogeny and comparative genomics of the fungal order Sordariales.</title>
        <authorList>
            <consortium name="Lawrence Berkeley National Laboratory"/>
            <person name="Hensen N."/>
            <person name="Bonometti L."/>
            <person name="Westerberg I."/>
            <person name="Brannstrom I.O."/>
            <person name="Guillou S."/>
            <person name="Cros-Aarteil S."/>
            <person name="Calhoun S."/>
            <person name="Haridas S."/>
            <person name="Kuo A."/>
            <person name="Mondo S."/>
            <person name="Pangilinan J."/>
            <person name="Riley R."/>
            <person name="Labutti K."/>
            <person name="Andreopoulos B."/>
            <person name="Lipzen A."/>
            <person name="Chen C."/>
            <person name="Yanf M."/>
            <person name="Daum C."/>
            <person name="Ng V."/>
            <person name="Clum A."/>
            <person name="Steindorff A."/>
            <person name="Ohm R."/>
            <person name="Martin F."/>
            <person name="Silar P."/>
            <person name="Natvig D."/>
            <person name="Lalanne C."/>
            <person name="Gautier V."/>
            <person name="Ament-Velasquez S.L."/>
            <person name="Kruys A."/>
            <person name="Hutchinson M.I."/>
            <person name="Powell A.J."/>
            <person name="Barry K."/>
            <person name="Miller A.N."/>
            <person name="Grigoriev I.V."/>
            <person name="Debuchy R."/>
            <person name="Gladieux P."/>
            <person name="Thoren M.H."/>
            <person name="Johannesson H."/>
        </authorList>
    </citation>
    <scope>NUCLEOTIDE SEQUENCE</scope>
    <source>
        <strain evidence="5">SMH4607-1</strain>
    </source>
</reference>
<dbReference type="PANTHER" id="PTHR10744:SF1">
    <property type="entry name" value="SMALL RIBOSOMAL SUBUNIT PROTEIN US17M"/>
    <property type="match status" value="1"/>
</dbReference>
<dbReference type="Pfam" id="PF00366">
    <property type="entry name" value="Ribosomal_S17"/>
    <property type="match status" value="1"/>
</dbReference>
<keyword evidence="6" id="KW-1185">Reference proteome</keyword>
<dbReference type="EMBL" id="JAUKUA010000002">
    <property type="protein sequence ID" value="KAK0724760.1"/>
    <property type="molecule type" value="Genomic_DNA"/>
</dbReference>
<comment type="caution">
    <text evidence="5">The sequence shown here is derived from an EMBL/GenBank/DDBJ whole genome shotgun (WGS) entry which is preliminary data.</text>
</comment>
<dbReference type="SUPFAM" id="SSF50249">
    <property type="entry name" value="Nucleic acid-binding proteins"/>
    <property type="match status" value="1"/>
</dbReference>
<dbReference type="GO" id="GO:0006412">
    <property type="term" value="P:translation"/>
    <property type="evidence" value="ECO:0007669"/>
    <property type="project" value="InterPro"/>
</dbReference>
<gene>
    <name evidence="5" type="ORF">B0H67DRAFT_550469</name>
</gene>
<evidence type="ECO:0000256" key="3">
    <source>
        <dbReference type="ARBA" id="ARBA00023274"/>
    </source>
</evidence>
<organism evidence="5 6">
    <name type="scientific">Lasiosphaeris hirsuta</name>
    <dbReference type="NCBI Taxonomy" id="260670"/>
    <lineage>
        <taxon>Eukaryota</taxon>
        <taxon>Fungi</taxon>
        <taxon>Dikarya</taxon>
        <taxon>Ascomycota</taxon>
        <taxon>Pezizomycotina</taxon>
        <taxon>Sordariomycetes</taxon>
        <taxon>Sordariomycetidae</taxon>
        <taxon>Sordariales</taxon>
        <taxon>Lasiosphaeriaceae</taxon>
        <taxon>Lasiosphaeris</taxon>
    </lineage>
</organism>
<dbReference type="InterPro" id="IPR012340">
    <property type="entry name" value="NA-bd_OB-fold"/>
</dbReference>
<dbReference type="InterPro" id="IPR000266">
    <property type="entry name" value="Ribosomal_uS17"/>
</dbReference>
<evidence type="ECO:0000256" key="4">
    <source>
        <dbReference type="SAM" id="Coils"/>
    </source>
</evidence>
<accession>A0AA40E2L5</accession>
<keyword evidence="2" id="KW-0689">Ribosomal protein</keyword>
<feature type="coiled-coil region" evidence="4">
    <location>
        <begin position="114"/>
        <end position="148"/>
    </location>
</feature>
<sequence length="168" mass="19142">MASLAADVARKTFRELHGVVVTAGLMQKTVKVRVGGRKWNGFLQKYFNDPKTYLVHDPQNSLREGDVVTIVPGFVTSQHKRHVVKHIIKPAGVPIEERPAIPTLDELWGDKDVKKAAKDARRAMRQKIERIENALDLADRMVRRTRREVALYEKRIIHTKEAADTTVD</sequence>
<keyword evidence="4" id="KW-0175">Coiled coil</keyword>
<evidence type="ECO:0008006" key="7">
    <source>
        <dbReference type="Google" id="ProtNLM"/>
    </source>
</evidence>
<dbReference type="GO" id="GO:0003735">
    <property type="term" value="F:structural constituent of ribosome"/>
    <property type="evidence" value="ECO:0007669"/>
    <property type="project" value="InterPro"/>
</dbReference>
<protein>
    <recommendedName>
        <fullName evidence="7">Ribosomal protein S17</fullName>
    </recommendedName>
</protein>
<evidence type="ECO:0000313" key="5">
    <source>
        <dbReference type="EMBL" id="KAK0724760.1"/>
    </source>
</evidence>
<name>A0AA40E2L5_9PEZI</name>
<dbReference type="GO" id="GO:0005739">
    <property type="term" value="C:mitochondrion"/>
    <property type="evidence" value="ECO:0007669"/>
    <property type="project" value="TreeGrafter"/>
</dbReference>
<evidence type="ECO:0000256" key="2">
    <source>
        <dbReference type="ARBA" id="ARBA00022980"/>
    </source>
</evidence>
<dbReference type="Proteomes" id="UP001172102">
    <property type="component" value="Unassembled WGS sequence"/>
</dbReference>
<dbReference type="GO" id="GO:1990904">
    <property type="term" value="C:ribonucleoprotein complex"/>
    <property type="evidence" value="ECO:0007669"/>
    <property type="project" value="UniProtKB-KW"/>
</dbReference>
<comment type="similarity">
    <text evidence="1">Belongs to the universal ribosomal protein uS17 family.</text>
</comment>
<keyword evidence="3" id="KW-0687">Ribonucleoprotein</keyword>
<dbReference type="CDD" id="cd00364">
    <property type="entry name" value="Ribosomal_uS17"/>
    <property type="match status" value="1"/>
</dbReference>
<dbReference type="Gene3D" id="2.40.50.140">
    <property type="entry name" value="Nucleic acid-binding proteins"/>
    <property type="match status" value="1"/>
</dbReference>
<dbReference type="PANTHER" id="PTHR10744">
    <property type="entry name" value="40S RIBOSOMAL PROTEIN S11 FAMILY MEMBER"/>
    <property type="match status" value="1"/>
</dbReference>
<dbReference type="AlphaFoldDB" id="A0AA40E2L5"/>
<evidence type="ECO:0000313" key="6">
    <source>
        <dbReference type="Proteomes" id="UP001172102"/>
    </source>
</evidence>
<evidence type="ECO:0000256" key="1">
    <source>
        <dbReference type="ARBA" id="ARBA00010254"/>
    </source>
</evidence>